<dbReference type="Proteomes" id="UP000236728">
    <property type="component" value="Unassembled WGS sequence"/>
</dbReference>
<feature type="region of interest" description="Disordered" evidence="1">
    <location>
        <begin position="480"/>
        <end position="536"/>
    </location>
</feature>
<organism evidence="2 3">
    <name type="scientific">Bryocella elongata</name>
    <dbReference type="NCBI Taxonomy" id="863522"/>
    <lineage>
        <taxon>Bacteria</taxon>
        <taxon>Pseudomonadati</taxon>
        <taxon>Acidobacteriota</taxon>
        <taxon>Terriglobia</taxon>
        <taxon>Terriglobales</taxon>
        <taxon>Acidobacteriaceae</taxon>
        <taxon>Bryocella</taxon>
    </lineage>
</organism>
<dbReference type="EMBL" id="FNVA01000005">
    <property type="protein sequence ID" value="SEG45891.1"/>
    <property type="molecule type" value="Genomic_DNA"/>
</dbReference>
<evidence type="ECO:0000313" key="2">
    <source>
        <dbReference type="EMBL" id="SEG45891.1"/>
    </source>
</evidence>
<dbReference type="AlphaFoldDB" id="A0A1H6ABR1"/>
<evidence type="ECO:0000313" key="3">
    <source>
        <dbReference type="Proteomes" id="UP000236728"/>
    </source>
</evidence>
<dbReference type="NCBIfam" id="TIGR03436">
    <property type="entry name" value="acidobact_VWFA"/>
    <property type="match status" value="1"/>
</dbReference>
<accession>A0A1H6ABR1</accession>
<proteinExistence type="predicted"/>
<gene>
    <name evidence="2" type="ORF">SAMN05421819_3043</name>
</gene>
<feature type="compositionally biased region" description="Pro residues" evidence="1">
    <location>
        <begin position="522"/>
        <end position="536"/>
    </location>
</feature>
<name>A0A1H6ABR1_9BACT</name>
<protein>
    <submittedName>
        <fullName evidence="2">VWFA-related domain-containing protein</fullName>
    </submittedName>
</protein>
<reference evidence="2 3" key="1">
    <citation type="submission" date="2016-10" db="EMBL/GenBank/DDBJ databases">
        <authorList>
            <person name="de Groot N.N."/>
        </authorList>
    </citation>
    <scope>NUCLEOTIDE SEQUENCE [LARGE SCALE GENOMIC DNA]</scope>
    <source>
        <strain evidence="2 3">DSM 22489</strain>
    </source>
</reference>
<keyword evidence="3" id="KW-1185">Reference proteome</keyword>
<feature type="compositionally biased region" description="Low complexity" evidence="1">
    <location>
        <begin position="497"/>
        <end position="521"/>
    </location>
</feature>
<sequence length="536" mass="58578">MTPSQPGQVTPQSAANTIRTYSTVVVLDGVALDAKGNPVLDLKADDFKITEDDAPQTIRRFEVPGRTMPPANVDIESTADLDRLAPEAPVNIVLLDEFNTHFEDMAFARYSLKKWLEKQPGKLDEPTMLIAVSIDKFQVLRDYTQDKQQIISALDHHFAANPWQSHSFSWVPERFSTAFITLMRVAEASSGHPGHKDMIWLGRGFPNINLQNAGVDGERQVHNAVQRTVNQLRDARVTLYTIDPAGLQIDPGSYGNFAGTFSPFGGEPNFEALSVATGGRPIHGRNDVDAMIGTAIRDGASLYSMSYRPTNNTYDPQKFRRIKVVVDRPGVTFVTRQGYYPQGGPARPTQDGRVGRQLATELVSASASNMVYDAVPFVLAIAPEDVHQWMVTVMPKGLAWYFGTADQPRSTRLLVTVTTFDKKNKLLKTEGKRMEFKAPMTAPARGRYESGVRFPYKLEPDPKAVRARMVVRVEATGHMGSADFPLTVGTTVSSDGQNPTVNATPANTPPQTTAPPAAQPGDPAPAASPTPPPPAQ</sequence>
<dbReference type="InterPro" id="IPR017802">
    <property type="entry name" value="VWFA-rel_acidobac-type"/>
</dbReference>
<evidence type="ECO:0000256" key="1">
    <source>
        <dbReference type="SAM" id="MobiDB-lite"/>
    </source>
</evidence>